<feature type="compositionally biased region" description="Low complexity" evidence="1">
    <location>
        <begin position="99"/>
        <end position="108"/>
    </location>
</feature>
<sequence>MGRNRLCQCEPPREVVDAELAKPEDDRKVRKDPAGVWRWKQCGRCGSLRKKRWRETRHRAFAERDEYVTRVLANMMRDDDEEEEEDEEAEDADADGDDPGAANPGDANALVAATRVFAGEVRSAVREVAASPGGSRAALAMLRGLEEDLKMRWGVALGGYRGGEGEGEGEQA</sequence>
<gene>
    <name evidence="2" type="ORF">MICPUN_57581</name>
</gene>
<dbReference type="AlphaFoldDB" id="C1E376"/>
<dbReference type="KEGG" id="mis:MICPUN_57581"/>
<feature type="region of interest" description="Disordered" evidence="1">
    <location>
        <begin position="72"/>
        <end position="108"/>
    </location>
</feature>
<dbReference type="GeneID" id="8242910"/>
<feature type="compositionally biased region" description="Acidic residues" evidence="1">
    <location>
        <begin position="78"/>
        <end position="98"/>
    </location>
</feature>
<dbReference type="InParanoid" id="C1E376"/>
<protein>
    <submittedName>
        <fullName evidence="2">Uncharacterized protein</fullName>
    </submittedName>
</protein>
<evidence type="ECO:0000256" key="1">
    <source>
        <dbReference type="SAM" id="MobiDB-lite"/>
    </source>
</evidence>
<name>C1E376_MICCC</name>
<accession>C1E376</accession>
<dbReference type="EMBL" id="CP001325">
    <property type="protein sequence ID" value="ACO62883.1"/>
    <property type="molecule type" value="Genomic_DNA"/>
</dbReference>
<evidence type="ECO:0000313" key="3">
    <source>
        <dbReference type="Proteomes" id="UP000002009"/>
    </source>
</evidence>
<dbReference type="Proteomes" id="UP000002009">
    <property type="component" value="Chromosome 4"/>
</dbReference>
<keyword evidence="3" id="KW-1185">Reference proteome</keyword>
<evidence type="ECO:0000313" key="2">
    <source>
        <dbReference type="EMBL" id="ACO62883.1"/>
    </source>
</evidence>
<dbReference type="RefSeq" id="XP_002501625.1">
    <property type="nucleotide sequence ID" value="XM_002501579.1"/>
</dbReference>
<reference evidence="2 3" key="1">
    <citation type="journal article" date="2009" name="Science">
        <title>Green evolution and dynamic adaptations revealed by genomes of the marine picoeukaryotes Micromonas.</title>
        <authorList>
            <person name="Worden A.Z."/>
            <person name="Lee J.H."/>
            <person name="Mock T."/>
            <person name="Rouze P."/>
            <person name="Simmons M.P."/>
            <person name="Aerts A.L."/>
            <person name="Allen A.E."/>
            <person name="Cuvelier M.L."/>
            <person name="Derelle E."/>
            <person name="Everett M.V."/>
            <person name="Foulon E."/>
            <person name="Grimwood J."/>
            <person name="Gundlach H."/>
            <person name="Henrissat B."/>
            <person name="Napoli C."/>
            <person name="McDonald S.M."/>
            <person name="Parker M.S."/>
            <person name="Rombauts S."/>
            <person name="Salamov A."/>
            <person name="Von Dassow P."/>
            <person name="Badger J.H."/>
            <person name="Coutinho P.M."/>
            <person name="Demir E."/>
            <person name="Dubchak I."/>
            <person name="Gentemann C."/>
            <person name="Eikrem W."/>
            <person name="Gready J.E."/>
            <person name="John U."/>
            <person name="Lanier W."/>
            <person name="Lindquist E.A."/>
            <person name="Lucas S."/>
            <person name="Mayer K.F."/>
            <person name="Moreau H."/>
            <person name="Not F."/>
            <person name="Otillar R."/>
            <person name="Panaud O."/>
            <person name="Pangilinan J."/>
            <person name="Paulsen I."/>
            <person name="Piegu B."/>
            <person name="Poliakov A."/>
            <person name="Robbens S."/>
            <person name="Schmutz J."/>
            <person name="Toulza E."/>
            <person name="Wyss T."/>
            <person name="Zelensky A."/>
            <person name="Zhou K."/>
            <person name="Armbrust E.V."/>
            <person name="Bhattacharya D."/>
            <person name="Goodenough U.W."/>
            <person name="Van de Peer Y."/>
            <person name="Grigoriev I.V."/>
        </authorList>
    </citation>
    <scope>NUCLEOTIDE SEQUENCE [LARGE SCALE GENOMIC DNA]</scope>
    <source>
        <strain evidence="3">RCC299 / NOUM17</strain>
    </source>
</reference>
<organism evidence="2 3">
    <name type="scientific">Micromonas commoda (strain RCC299 / NOUM17 / CCMP2709)</name>
    <name type="common">Picoplanktonic green alga</name>
    <dbReference type="NCBI Taxonomy" id="296587"/>
    <lineage>
        <taxon>Eukaryota</taxon>
        <taxon>Viridiplantae</taxon>
        <taxon>Chlorophyta</taxon>
        <taxon>Mamiellophyceae</taxon>
        <taxon>Mamiellales</taxon>
        <taxon>Mamiellaceae</taxon>
        <taxon>Micromonas</taxon>
    </lineage>
</organism>
<proteinExistence type="predicted"/>